<dbReference type="Gene3D" id="2.60.200.20">
    <property type="match status" value="1"/>
</dbReference>
<dbReference type="PRINTS" id="PR00053">
    <property type="entry name" value="FORKHEAD"/>
</dbReference>
<feature type="compositionally biased region" description="Polar residues" evidence="7">
    <location>
        <begin position="544"/>
        <end position="556"/>
    </location>
</feature>
<feature type="domain" description="Fork-head" evidence="9">
    <location>
        <begin position="256"/>
        <end position="354"/>
    </location>
</feature>
<dbReference type="Pfam" id="PF00498">
    <property type="entry name" value="FHA"/>
    <property type="match status" value="1"/>
</dbReference>
<dbReference type="InterPro" id="IPR018122">
    <property type="entry name" value="TF_fork_head_CS_1"/>
</dbReference>
<feature type="region of interest" description="Disordered" evidence="7">
    <location>
        <begin position="462"/>
        <end position="556"/>
    </location>
</feature>
<gene>
    <name evidence="10" type="ORF">BRENAR_LOCUS1092</name>
</gene>
<dbReference type="Gene3D" id="1.10.10.10">
    <property type="entry name" value="Winged helix-like DNA-binding domain superfamily/Winged helix DNA-binding domain"/>
    <property type="match status" value="1"/>
</dbReference>
<dbReference type="SUPFAM" id="SSF46785">
    <property type="entry name" value="Winged helix' DNA-binding domain"/>
    <property type="match status" value="1"/>
</dbReference>
<feature type="compositionally biased region" description="Polar residues" evidence="7">
    <location>
        <begin position="465"/>
        <end position="483"/>
    </location>
</feature>
<dbReference type="AlphaFoldDB" id="A0A448YHI4"/>
<dbReference type="PROSITE" id="PS50006">
    <property type="entry name" value="FHA_DOMAIN"/>
    <property type="match status" value="1"/>
</dbReference>
<dbReference type="SUPFAM" id="SSF49879">
    <property type="entry name" value="SMAD/FHA domain"/>
    <property type="match status" value="1"/>
</dbReference>
<dbReference type="InterPro" id="IPR008984">
    <property type="entry name" value="SMAD_FHA_dom_sf"/>
</dbReference>
<dbReference type="SMART" id="SM00339">
    <property type="entry name" value="FH"/>
    <property type="match status" value="1"/>
</dbReference>
<keyword evidence="5 6" id="KW-0539">Nucleus</keyword>
<evidence type="ECO:0000256" key="7">
    <source>
        <dbReference type="SAM" id="MobiDB-lite"/>
    </source>
</evidence>
<dbReference type="GO" id="GO:0000978">
    <property type="term" value="F:RNA polymerase II cis-regulatory region sequence-specific DNA binding"/>
    <property type="evidence" value="ECO:0007669"/>
    <property type="project" value="TreeGrafter"/>
</dbReference>
<evidence type="ECO:0000313" key="10">
    <source>
        <dbReference type="EMBL" id="VEU20357.1"/>
    </source>
</evidence>
<keyword evidence="2" id="KW-0805">Transcription regulation</keyword>
<feature type="compositionally biased region" description="Low complexity" evidence="7">
    <location>
        <begin position="404"/>
        <end position="415"/>
    </location>
</feature>
<dbReference type="PANTHER" id="PTHR45881:SF1">
    <property type="entry name" value="FORK HEAD PROTEIN HOMOLOG 2"/>
    <property type="match status" value="1"/>
</dbReference>
<feature type="region of interest" description="Disordered" evidence="7">
    <location>
        <begin position="234"/>
        <end position="254"/>
    </location>
</feature>
<sequence>MDRKRNYEETTELSYEDSNELINQVIKRLSVPTDSVATNVSRQYNNDMNVNNEVQAYAKIAGRNWTFYVKALKISIGRNTESRPAVVASGTSSSSSDQVDIDLGPSKVVSRRHALIQYNLEQRRWELFVYGRNGVKVDGVRLELPYGAPYVLGSGNILDIGGTQMMFILPDAAPSIADSFLQGVRGSYFGKRPHSGIFPSSSTSNTASGDQLATSSTSEPIRAFQMYSKANPTLSVNSRDSASDQDYSKDEAKDMKPPYSYATMITQAILSNPQGVLSLSEIYDWISSHFAYYRYSKQGWQNSIRHNLSLNKAFEKVPRRPNEPGKGMKWQISEAYRRSFLKKWKEGTLNKGKRGTSVARQLQLHLLRNHALPESGRIPVAAQPKPHRHNKSVGKNDQQGSDYSESPESASPGSPVNDNGSLHSPVKAPQAAPRDSLSYITAAAATISNGLRNAPSLNPGMSAFSPANLSPSRLTRQTSNLSSPIKPLVLPDFRGDYGTAPTPVLTRQDSSQERSTANGTQPTGSPKKSPITPERRTMPGKTVQPDSSQSHASVNSSPALWNYVQFSTPLAAPSAGGKDEGVKKPELESPLRDRRPHGNDSKLGDLKDVDLIRGFKG</sequence>
<evidence type="ECO:0000256" key="1">
    <source>
        <dbReference type="ARBA" id="ARBA00004123"/>
    </source>
</evidence>
<dbReference type="InParanoid" id="A0A448YHI4"/>
<feature type="compositionally biased region" description="Polar residues" evidence="7">
    <location>
        <begin position="393"/>
        <end position="403"/>
    </location>
</feature>
<dbReference type="FunCoup" id="A0A448YHI4">
    <property type="interactions" value="1868"/>
</dbReference>
<feature type="region of interest" description="Disordered" evidence="7">
    <location>
        <begin position="570"/>
        <end position="617"/>
    </location>
</feature>
<accession>A0A448YHI4</accession>
<evidence type="ECO:0000259" key="8">
    <source>
        <dbReference type="PROSITE" id="PS50006"/>
    </source>
</evidence>
<dbReference type="PROSITE" id="PS00658">
    <property type="entry name" value="FORK_HEAD_2"/>
    <property type="match status" value="1"/>
</dbReference>
<dbReference type="PROSITE" id="PS50039">
    <property type="entry name" value="FORK_HEAD_3"/>
    <property type="match status" value="1"/>
</dbReference>
<dbReference type="InterPro" id="IPR001766">
    <property type="entry name" value="Fork_head_dom"/>
</dbReference>
<evidence type="ECO:0000256" key="2">
    <source>
        <dbReference type="ARBA" id="ARBA00023015"/>
    </source>
</evidence>
<evidence type="ECO:0000256" key="3">
    <source>
        <dbReference type="ARBA" id="ARBA00023125"/>
    </source>
</evidence>
<dbReference type="SMART" id="SM00240">
    <property type="entry name" value="FHA"/>
    <property type="match status" value="1"/>
</dbReference>
<feature type="domain" description="FHA" evidence="8">
    <location>
        <begin position="74"/>
        <end position="142"/>
    </location>
</feature>
<evidence type="ECO:0000256" key="5">
    <source>
        <dbReference type="ARBA" id="ARBA00023242"/>
    </source>
</evidence>
<feature type="DNA-binding region" description="Fork-head" evidence="6">
    <location>
        <begin position="256"/>
        <end position="354"/>
    </location>
</feature>
<dbReference type="InterPro" id="IPR000253">
    <property type="entry name" value="FHA_dom"/>
</dbReference>
<evidence type="ECO:0000313" key="11">
    <source>
        <dbReference type="Proteomes" id="UP000290900"/>
    </source>
</evidence>
<dbReference type="CDD" id="cd22701">
    <property type="entry name" value="FHA_FKH1-like"/>
    <property type="match status" value="1"/>
</dbReference>
<protein>
    <submittedName>
        <fullName evidence="10">DEKNAAC101147</fullName>
    </submittedName>
</protein>
<dbReference type="Proteomes" id="UP000290900">
    <property type="component" value="Unassembled WGS sequence"/>
</dbReference>
<evidence type="ECO:0000256" key="6">
    <source>
        <dbReference type="PROSITE-ProRule" id="PRU00089"/>
    </source>
</evidence>
<dbReference type="Pfam" id="PF00250">
    <property type="entry name" value="Forkhead"/>
    <property type="match status" value="1"/>
</dbReference>
<dbReference type="GO" id="GO:0005634">
    <property type="term" value="C:nucleus"/>
    <property type="evidence" value="ECO:0007669"/>
    <property type="project" value="UniProtKB-SubCell"/>
</dbReference>
<evidence type="ECO:0000259" key="9">
    <source>
        <dbReference type="PROSITE" id="PS50039"/>
    </source>
</evidence>
<dbReference type="InterPro" id="IPR036388">
    <property type="entry name" value="WH-like_DNA-bd_sf"/>
</dbReference>
<keyword evidence="11" id="KW-1185">Reference proteome</keyword>
<name>A0A448YHI4_BRENA</name>
<dbReference type="EMBL" id="CAACVR010000003">
    <property type="protein sequence ID" value="VEU20357.1"/>
    <property type="molecule type" value="Genomic_DNA"/>
</dbReference>
<feature type="compositionally biased region" description="Basic and acidic residues" evidence="7">
    <location>
        <begin position="577"/>
        <end position="617"/>
    </location>
</feature>
<organism evidence="10 11">
    <name type="scientific">Brettanomyces naardenensis</name>
    <name type="common">Yeast</name>
    <dbReference type="NCBI Taxonomy" id="13370"/>
    <lineage>
        <taxon>Eukaryota</taxon>
        <taxon>Fungi</taxon>
        <taxon>Dikarya</taxon>
        <taxon>Ascomycota</taxon>
        <taxon>Saccharomycotina</taxon>
        <taxon>Pichiomycetes</taxon>
        <taxon>Pichiales</taxon>
        <taxon>Pichiaceae</taxon>
        <taxon>Brettanomyces</taxon>
    </lineage>
</organism>
<dbReference type="CDD" id="cd00059">
    <property type="entry name" value="FH_FOX"/>
    <property type="match status" value="1"/>
</dbReference>
<dbReference type="OrthoDB" id="5954824at2759"/>
<keyword evidence="4" id="KW-0804">Transcription</keyword>
<dbReference type="GO" id="GO:2000221">
    <property type="term" value="P:negative regulation of pseudohyphal growth"/>
    <property type="evidence" value="ECO:0007669"/>
    <property type="project" value="UniProtKB-ARBA"/>
</dbReference>
<proteinExistence type="predicted"/>
<keyword evidence="3 6" id="KW-0238">DNA-binding</keyword>
<reference evidence="10 11" key="1">
    <citation type="submission" date="2018-12" db="EMBL/GenBank/DDBJ databases">
        <authorList>
            <person name="Tiukova I."/>
            <person name="Dainat J."/>
        </authorList>
    </citation>
    <scope>NUCLEOTIDE SEQUENCE [LARGE SCALE GENOMIC DNA]</scope>
</reference>
<dbReference type="FunFam" id="1.10.10.10:FF:000030">
    <property type="entry name" value="Forkhead box protein K2"/>
    <property type="match status" value="1"/>
</dbReference>
<dbReference type="PROSITE" id="PS00657">
    <property type="entry name" value="FORK_HEAD_1"/>
    <property type="match status" value="1"/>
</dbReference>
<feature type="region of interest" description="Disordered" evidence="7">
    <location>
        <begin position="373"/>
        <end position="433"/>
    </location>
</feature>
<dbReference type="InterPro" id="IPR036390">
    <property type="entry name" value="WH_DNA-bd_sf"/>
</dbReference>
<dbReference type="PANTHER" id="PTHR45881">
    <property type="entry name" value="CHECKPOINT SUPPRESSOR 1-LIKE, ISOFORM A-RELATED"/>
    <property type="match status" value="1"/>
</dbReference>
<dbReference type="InterPro" id="IPR030456">
    <property type="entry name" value="TF_fork_head_CS_2"/>
</dbReference>
<feature type="compositionally biased region" description="Polar residues" evidence="7">
    <location>
        <begin position="505"/>
        <end position="526"/>
    </location>
</feature>
<dbReference type="GO" id="GO:0000981">
    <property type="term" value="F:DNA-binding transcription factor activity, RNA polymerase II-specific"/>
    <property type="evidence" value="ECO:0007669"/>
    <property type="project" value="TreeGrafter"/>
</dbReference>
<comment type="subcellular location">
    <subcellularLocation>
        <location evidence="1 6">Nucleus</location>
    </subcellularLocation>
</comment>
<evidence type="ECO:0000256" key="4">
    <source>
        <dbReference type="ARBA" id="ARBA00023163"/>
    </source>
</evidence>
<dbReference type="STRING" id="13370.A0A448YHI4"/>